<dbReference type="Gene3D" id="1.10.630.10">
    <property type="entry name" value="Cytochrome P450"/>
    <property type="match status" value="1"/>
</dbReference>
<dbReference type="PRINTS" id="PR00385">
    <property type="entry name" value="P450"/>
</dbReference>
<organism evidence="3 4">
    <name type="scientific">Sphingomonas oligophenolica</name>
    <dbReference type="NCBI Taxonomy" id="301154"/>
    <lineage>
        <taxon>Bacteria</taxon>
        <taxon>Pseudomonadati</taxon>
        <taxon>Pseudomonadota</taxon>
        <taxon>Alphaproteobacteria</taxon>
        <taxon>Sphingomonadales</taxon>
        <taxon>Sphingomonadaceae</taxon>
        <taxon>Sphingomonas</taxon>
    </lineage>
</organism>
<dbReference type="InterPro" id="IPR002397">
    <property type="entry name" value="Cyt_P450_B"/>
</dbReference>
<dbReference type="SUPFAM" id="SSF48264">
    <property type="entry name" value="Cytochrome P450"/>
    <property type="match status" value="1"/>
</dbReference>
<reference evidence="3 4" key="1">
    <citation type="submission" date="2024-05" db="EMBL/GenBank/DDBJ databases">
        <authorList>
            <person name="Liu Q."/>
            <person name="Xin Y.-H."/>
        </authorList>
    </citation>
    <scope>NUCLEOTIDE SEQUENCE [LARGE SCALE GENOMIC DNA]</scope>
    <source>
        <strain evidence="3 4">CGMCC 1.10181</strain>
    </source>
</reference>
<gene>
    <name evidence="3" type="ORF">ABC974_21505</name>
</gene>
<dbReference type="Proteomes" id="UP001419910">
    <property type="component" value="Unassembled WGS sequence"/>
</dbReference>
<comment type="caution">
    <text evidence="3">The sequence shown here is derived from an EMBL/GenBank/DDBJ whole genome shotgun (WGS) entry which is preliminary data.</text>
</comment>
<dbReference type="PANTHER" id="PTHR46696:SF3">
    <property type="entry name" value="PULCHERRIMINIC ACID SYNTHASE"/>
    <property type="match status" value="1"/>
</dbReference>
<dbReference type="InterPro" id="IPR036396">
    <property type="entry name" value="Cyt_P450_sf"/>
</dbReference>
<accession>A0ABU9Y8T8</accession>
<dbReference type="PANTHER" id="PTHR46696">
    <property type="entry name" value="P450, PUTATIVE (EUROFUNG)-RELATED"/>
    <property type="match status" value="1"/>
</dbReference>
<evidence type="ECO:0000256" key="1">
    <source>
        <dbReference type="ARBA" id="ARBA00010617"/>
    </source>
</evidence>
<keyword evidence="2" id="KW-0560">Oxidoreductase</keyword>
<keyword evidence="2" id="KW-0408">Iron</keyword>
<dbReference type="PRINTS" id="PR00359">
    <property type="entry name" value="BP450"/>
</dbReference>
<sequence>MASAADDVTSESGCPATAEEKRLIADATLLDPVVHAAPRRFYTAMRKLDPVHYDAQLDMYLVSRYEDIQTIQKDPITFSVNKGYHTQQAKGFAEEFRQILERDGGGYFPDAIMSDPPYHTRVRKLMENAFTGHRVKELEPRIEKVVAELIDAIADKGAMDAVNDFAVPLTIRIICEQLGLDWEMKSRIQRWSTAVTAQIGRMQDRAEMLEHARQICDLQQYLIAKMKERQAEPREDMISDIVHAKEGDGEGSVLTFEEAVSLIRALLVAGNETTATALGNLVYILCTEPETAQLLKDSVEDDRLLNRFVEELLRIEPPVRALSRMTTRKVELGGKLLPAGAHLLLLYASANDQPDVFPCPRDFDIDRKNIGRHLSFGGGVHRCVGLALARMEIKVAARELVRRLDNFQLAIDPDDIRYLPTVATRTMERLPVTFDKRD</sequence>
<dbReference type="InterPro" id="IPR017972">
    <property type="entry name" value="Cyt_P450_CS"/>
</dbReference>
<keyword evidence="2" id="KW-0349">Heme</keyword>
<protein>
    <submittedName>
        <fullName evidence="3">Cytochrome P450</fullName>
    </submittedName>
</protein>
<dbReference type="Pfam" id="PF00067">
    <property type="entry name" value="p450"/>
    <property type="match status" value="1"/>
</dbReference>
<proteinExistence type="inferred from homology"/>
<evidence type="ECO:0000313" key="3">
    <source>
        <dbReference type="EMBL" id="MEN2792222.1"/>
    </source>
</evidence>
<keyword evidence="4" id="KW-1185">Reference proteome</keyword>
<dbReference type="InterPro" id="IPR001128">
    <property type="entry name" value="Cyt_P450"/>
</dbReference>
<evidence type="ECO:0000256" key="2">
    <source>
        <dbReference type="RuleBase" id="RU000461"/>
    </source>
</evidence>
<comment type="similarity">
    <text evidence="1 2">Belongs to the cytochrome P450 family.</text>
</comment>
<dbReference type="EMBL" id="JBDIME010000025">
    <property type="protein sequence ID" value="MEN2792222.1"/>
    <property type="molecule type" value="Genomic_DNA"/>
</dbReference>
<keyword evidence="2" id="KW-0503">Monooxygenase</keyword>
<evidence type="ECO:0000313" key="4">
    <source>
        <dbReference type="Proteomes" id="UP001419910"/>
    </source>
</evidence>
<dbReference type="RefSeq" id="WP_343888411.1">
    <property type="nucleotide sequence ID" value="NZ_BAAAEH010000009.1"/>
</dbReference>
<keyword evidence="2" id="KW-0479">Metal-binding</keyword>
<name>A0ABU9Y8T8_9SPHN</name>
<dbReference type="PROSITE" id="PS00086">
    <property type="entry name" value="CYTOCHROME_P450"/>
    <property type="match status" value="1"/>
</dbReference>